<evidence type="ECO:0000313" key="3">
    <source>
        <dbReference type="Proteomes" id="UP000799118"/>
    </source>
</evidence>
<dbReference type="EMBL" id="ML769387">
    <property type="protein sequence ID" value="KAE9409705.1"/>
    <property type="molecule type" value="Genomic_DNA"/>
</dbReference>
<name>A0A6A4IMQ3_9AGAR</name>
<keyword evidence="3" id="KW-1185">Reference proteome</keyword>
<evidence type="ECO:0000256" key="1">
    <source>
        <dbReference type="SAM" id="Phobius"/>
    </source>
</evidence>
<proteinExistence type="predicted"/>
<evidence type="ECO:0000313" key="2">
    <source>
        <dbReference type="EMBL" id="KAE9409705.1"/>
    </source>
</evidence>
<keyword evidence="1" id="KW-1133">Transmembrane helix</keyword>
<keyword evidence="1" id="KW-0472">Membrane</keyword>
<keyword evidence="1" id="KW-0812">Transmembrane</keyword>
<feature type="transmembrane region" description="Helical" evidence="1">
    <location>
        <begin position="38"/>
        <end position="59"/>
    </location>
</feature>
<protein>
    <submittedName>
        <fullName evidence="2">Uncharacterized protein</fullName>
    </submittedName>
</protein>
<accession>A0A6A4IMQ3</accession>
<gene>
    <name evidence="2" type="ORF">BT96DRAFT_984749</name>
</gene>
<organism evidence="2 3">
    <name type="scientific">Gymnopus androsaceus JB14</name>
    <dbReference type="NCBI Taxonomy" id="1447944"/>
    <lineage>
        <taxon>Eukaryota</taxon>
        <taxon>Fungi</taxon>
        <taxon>Dikarya</taxon>
        <taxon>Basidiomycota</taxon>
        <taxon>Agaricomycotina</taxon>
        <taxon>Agaricomycetes</taxon>
        <taxon>Agaricomycetidae</taxon>
        <taxon>Agaricales</taxon>
        <taxon>Marasmiineae</taxon>
        <taxon>Omphalotaceae</taxon>
        <taxon>Gymnopus</taxon>
    </lineage>
</organism>
<dbReference type="AlphaFoldDB" id="A0A6A4IMQ3"/>
<dbReference type="OrthoDB" id="3687641at2759"/>
<reference evidence="2" key="1">
    <citation type="journal article" date="2019" name="Environ. Microbiol.">
        <title>Fungal ecological strategies reflected in gene transcription - a case study of two litter decomposers.</title>
        <authorList>
            <person name="Barbi F."/>
            <person name="Kohler A."/>
            <person name="Barry K."/>
            <person name="Baskaran P."/>
            <person name="Daum C."/>
            <person name="Fauchery L."/>
            <person name="Ihrmark K."/>
            <person name="Kuo A."/>
            <person name="LaButti K."/>
            <person name="Lipzen A."/>
            <person name="Morin E."/>
            <person name="Grigoriev I.V."/>
            <person name="Henrissat B."/>
            <person name="Lindahl B."/>
            <person name="Martin F."/>
        </authorList>
    </citation>
    <scope>NUCLEOTIDE SEQUENCE</scope>
    <source>
        <strain evidence="2">JB14</strain>
    </source>
</reference>
<sequence>MEVVTDVEVDPTSRDSVLKEEFAELPVPKNDPSSYKRAGISSLIFFAGIIFGLVVARIFERNGIATTNLENGIAATANLEPTSLAYPPAQSASLRYQDRRFNSSSGNHLTEYEGKPSEAFDDSEKWHELYRCHLMQCRSHSSVLEVVRITAGDVTHDGRVRRYRKFGTMEVPVGVTH</sequence>
<dbReference type="Proteomes" id="UP000799118">
    <property type="component" value="Unassembled WGS sequence"/>
</dbReference>